<dbReference type="EMBL" id="JAJSOW010000001">
    <property type="protein sequence ID" value="KAI9201088.1"/>
    <property type="molecule type" value="Genomic_DNA"/>
</dbReference>
<accession>A0AAD5P5N0</accession>
<dbReference type="PANTHER" id="PTHR32208:SF62">
    <property type="entry name" value="OXIDASE, PUTATIVE, EXPRESSED-RELATED"/>
    <property type="match status" value="1"/>
</dbReference>
<evidence type="ECO:0000313" key="11">
    <source>
        <dbReference type="Proteomes" id="UP001064489"/>
    </source>
</evidence>
<dbReference type="InterPro" id="IPR009880">
    <property type="entry name" value="Glyoxal_oxidase_N"/>
</dbReference>
<organism evidence="10 11">
    <name type="scientific">Acer negundo</name>
    <name type="common">Box elder</name>
    <dbReference type="NCBI Taxonomy" id="4023"/>
    <lineage>
        <taxon>Eukaryota</taxon>
        <taxon>Viridiplantae</taxon>
        <taxon>Streptophyta</taxon>
        <taxon>Embryophyta</taxon>
        <taxon>Tracheophyta</taxon>
        <taxon>Spermatophyta</taxon>
        <taxon>Magnoliopsida</taxon>
        <taxon>eudicotyledons</taxon>
        <taxon>Gunneridae</taxon>
        <taxon>Pentapetalae</taxon>
        <taxon>rosids</taxon>
        <taxon>malvids</taxon>
        <taxon>Sapindales</taxon>
        <taxon>Sapindaceae</taxon>
        <taxon>Hippocastanoideae</taxon>
        <taxon>Acereae</taxon>
        <taxon>Acer</taxon>
    </lineage>
</organism>
<feature type="chain" id="PRO_5042290934" description="Aldehyde oxidase GLOX" evidence="7">
    <location>
        <begin position="21"/>
        <end position="597"/>
    </location>
</feature>
<evidence type="ECO:0000256" key="3">
    <source>
        <dbReference type="ARBA" id="ARBA00022729"/>
    </source>
</evidence>
<dbReference type="Gene3D" id="2.130.10.80">
    <property type="entry name" value="Galactose oxidase/kelch, beta-propeller"/>
    <property type="match status" value="1"/>
</dbReference>
<dbReference type="Pfam" id="PF09118">
    <property type="entry name" value="GO-like_E_set"/>
    <property type="match status" value="1"/>
</dbReference>
<comment type="subcellular location">
    <subcellularLocation>
        <location evidence="1">Secreted</location>
    </subcellularLocation>
</comment>
<feature type="domain" description="Galactose oxidase-like Early set" evidence="9">
    <location>
        <begin position="445"/>
        <end position="528"/>
    </location>
</feature>
<dbReference type="Gene3D" id="2.60.40.10">
    <property type="entry name" value="Immunoglobulins"/>
    <property type="match status" value="1"/>
</dbReference>
<dbReference type="AlphaFoldDB" id="A0AAD5P5N0"/>
<evidence type="ECO:0000256" key="4">
    <source>
        <dbReference type="ARBA" id="ARBA00023002"/>
    </source>
</evidence>
<evidence type="ECO:0000256" key="2">
    <source>
        <dbReference type="ARBA" id="ARBA00022525"/>
    </source>
</evidence>
<dbReference type="InterPro" id="IPR037293">
    <property type="entry name" value="Gal_Oxidase_central_sf"/>
</dbReference>
<evidence type="ECO:0000259" key="8">
    <source>
        <dbReference type="Pfam" id="PF07250"/>
    </source>
</evidence>
<dbReference type="SUPFAM" id="SSF50965">
    <property type="entry name" value="Galactose oxidase, central domain"/>
    <property type="match status" value="1"/>
</dbReference>
<keyword evidence="11" id="KW-1185">Reference proteome</keyword>
<dbReference type="Pfam" id="PF07250">
    <property type="entry name" value="Glyoxal_oxid_N"/>
    <property type="match status" value="1"/>
</dbReference>
<gene>
    <name evidence="10" type="ORF">LWI28_017895</name>
</gene>
<dbReference type="Proteomes" id="UP001064489">
    <property type="component" value="Chromosome 9"/>
</dbReference>
<reference evidence="10" key="1">
    <citation type="journal article" date="2022" name="Plant J.">
        <title>Strategies of tolerance reflected in two North American maple genomes.</title>
        <authorList>
            <person name="McEvoy S.L."/>
            <person name="Sezen U.U."/>
            <person name="Trouern-Trend A."/>
            <person name="McMahon S.M."/>
            <person name="Schaberg P.G."/>
            <person name="Yang J."/>
            <person name="Wegrzyn J.L."/>
            <person name="Swenson N.G."/>
        </authorList>
    </citation>
    <scope>NUCLEOTIDE SEQUENCE</scope>
    <source>
        <strain evidence="10">91603</strain>
    </source>
</reference>
<reference evidence="10" key="2">
    <citation type="submission" date="2023-02" db="EMBL/GenBank/DDBJ databases">
        <authorList>
            <person name="Swenson N.G."/>
            <person name="Wegrzyn J.L."/>
            <person name="Mcevoy S.L."/>
        </authorList>
    </citation>
    <scope>NUCLEOTIDE SEQUENCE</scope>
    <source>
        <strain evidence="10">91603</strain>
        <tissue evidence="10">Leaf</tissue>
    </source>
</reference>
<dbReference type="SUPFAM" id="SSF81296">
    <property type="entry name" value="E set domains"/>
    <property type="match status" value="1"/>
</dbReference>
<dbReference type="InterPro" id="IPR011043">
    <property type="entry name" value="Gal_Oxase/kelch_b-propeller"/>
</dbReference>
<feature type="signal peptide" evidence="7">
    <location>
        <begin position="1"/>
        <end position="20"/>
    </location>
</feature>
<protein>
    <recommendedName>
        <fullName evidence="5">Aldehyde oxidase GLOX</fullName>
    </recommendedName>
    <alternativeName>
        <fullName evidence="6">Glyoxal oxidase</fullName>
    </alternativeName>
</protein>
<keyword evidence="4" id="KW-0560">Oxidoreductase</keyword>
<dbReference type="InterPro" id="IPR014756">
    <property type="entry name" value="Ig_E-set"/>
</dbReference>
<dbReference type="InterPro" id="IPR013783">
    <property type="entry name" value="Ig-like_fold"/>
</dbReference>
<name>A0AAD5P5N0_ACENE</name>
<dbReference type="PANTHER" id="PTHR32208">
    <property type="entry name" value="SECRETED PROTEIN-RELATED"/>
    <property type="match status" value="1"/>
</dbReference>
<feature type="domain" description="Glyoxal oxidase N-terminal" evidence="8">
    <location>
        <begin position="47"/>
        <end position="436"/>
    </location>
</feature>
<evidence type="ECO:0000259" key="9">
    <source>
        <dbReference type="Pfam" id="PF09118"/>
    </source>
</evidence>
<sequence>MTSQTSILYFLLFQLTIIISQPCHRFLTDAAGGRWQYLQKSIGIVAMHMQLLNNDRVIIYDRTDFGLSKISLPDGKCRDDPYEWVIKHDCTAHSVEYDVLNNTIRPLMIQTNVWCSSGAVMPDGSLIQTGGWNDGDHMIRVFKPCSTTKDCDWVEFENGLAARRWYATNHILPRGGQIIIGGRGQFNYEFYPKKRAPNLYRLPFLAQTNDPESENNLYPFVFLIGDGNLFIFANNQSILFDYTKNKVVKTYPIMPGGDPRSYPSTGSAVLLPLKNLQAPSVEAEILVCGGAPKGSFVQANNGTFVGALDTCGRIKITDPNPQWVMETMPQARVMGDMIMLPNGNVLIINGGAAGTAGWDVGRNPVLNPVLYRPDDKLGSRFELQNPTTIPRMYHSSAVLLRDGRVLVGGSNPHIYYNFTGVIFPTELSLEEFSPAYLDQENSSLRPKIILPASQAKLNYKQNLVVMFRVTGTIALDMVSVTMVAPSFTTHSFAMNQRLLVLGNEKVTCLGNNTYAVQVTTPGSGVLYPTELSLEAFSPAYLDPENSILCPKIVLTASQTKLKYKQKLVVRFTVAGTVAIDKVSVTMWLRRSQHTPSL</sequence>
<dbReference type="GO" id="GO:0005615">
    <property type="term" value="C:extracellular space"/>
    <property type="evidence" value="ECO:0007669"/>
    <property type="project" value="UniProtKB-ARBA"/>
</dbReference>
<dbReference type="InterPro" id="IPR015202">
    <property type="entry name" value="GO-like_E_set"/>
</dbReference>
<keyword evidence="3 7" id="KW-0732">Signal</keyword>
<proteinExistence type="predicted"/>
<comment type="caution">
    <text evidence="10">The sequence shown here is derived from an EMBL/GenBank/DDBJ whole genome shotgun (WGS) entry which is preliminary data.</text>
</comment>
<dbReference type="FunFam" id="2.130.10.80:FF:000001">
    <property type="entry name" value="Aldehyde oxidase GLOX"/>
    <property type="match status" value="1"/>
</dbReference>
<keyword evidence="2" id="KW-0964">Secreted</keyword>
<evidence type="ECO:0000256" key="7">
    <source>
        <dbReference type="SAM" id="SignalP"/>
    </source>
</evidence>
<evidence type="ECO:0000256" key="1">
    <source>
        <dbReference type="ARBA" id="ARBA00004613"/>
    </source>
</evidence>
<evidence type="ECO:0000256" key="6">
    <source>
        <dbReference type="ARBA" id="ARBA00077505"/>
    </source>
</evidence>
<evidence type="ECO:0000313" key="10">
    <source>
        <dbReference type="EMBL" id="KAI9201088.1"/>
    </source>
</evidence>
<evidence type="ECO:0000256" key="5">
    <source>
        <dbReference type="ARBA" id="ARBA00073112"/>
    </source>
</evidence>
<dbReference type="GO" id="GO:0016491">
    <property type="term" value="F:oxidoreductase activity"/>
    <property type="evidence" value="ECO:0007669"/>
    <property type="project" value="UniProtKB-KW"/>
</dbReference>